<proteinExistence type="predicted"/>
<reference evidence="1 3" key="1">
    <citation type="journal article" date="2015" name="Genome Announc.">
        <title>Draft Genome Sequence of a Heterotrophic Facultative Anaerobic Thermophilic Bacterium, Ardenticatena maritima Strain 110ST.</title>
        <authorList>
            <person name="Kawaichi S."/>
            <person name="Yoshida T."/>
            <person name="Sako Y."/>
            <person name="Nakamura R."/>
        </authorList>
    </citation>
    <scope>NUCLEOTIDE SEQUENCE [LARGE SCALE GENOMIC DNA]</scope>
    <source>
        <strain evidence="1 3">110S</strain>
    </source>
</reference>
<accession>A0A0M8KB36</accession>
<reference evidence="3" key="3">
    <citation type="submission" date="2015-08" db="EMBL/GenBank/DDBJ databases">
        <title>Draft Genome Sequence of a Heterotrophic Facultative Anaerobic Bacterium Ardenticatena maritima Strain 110S.</title>
        <authorList>
            <person name="Kawaichi S."/>
            <person name="Yoshida T."/>
            <person name="Sako Y."/>
            <person name="Nakamura R."/>
        </authorList>
    </citation>
    <scope>NUCLEOTIDE SEQUENCE [LARGE SCALE GENOMIC DNA]</scope>
    <source>
        <strain evidence="3">110S</strain>
    </source>
</reference>
<dbReference type="InParanoid" id="A0A0M8KB36"/>
<dbReference type="STRING" id="872965.SE16_04460"/>
<gene>
    <name evidence="1" type="ORF">ARMA_2825</name>
    <name evidence="2" type="ORF">SE16_04460</name>
</gene>
<comment type="caution">
    <text evidence="1">The sequence shown here is derived from an EMBL/GenBank/DDBJ whole genome shotgun (WGS) entry which is preliminary data.</text>
</comment>
<evidence type="ECO:0000313" key="4">
    <source>
        <dbReference type="Proteomes" id="UP000050502"/>
    </source>
</evidence>
<reference evidence="2 4" key="2">
    <citation type="submission" date="2015-07" db="EMBL/GenBank/DDBJ databases">
        <title>Whole genome sequence of Ardenticatena maritima DSM 23922.</title>
        <authorList>
            <person name="Hemp J."/>
            <person name="Ward L.M."/>
            <person name="Pace L.A."/>
            <person name="Fischer W.W."/>
        </authorList>
    </citation>
    <scope>NUCLEOTIDE SEQUENCE [LARGE SCALE GENOMIC DNA]</scope>
    <source>
        <strain evidence="2 4">110S</strain>
    </source>
</reference>
<keyword evidence="3" id="KW-1185">Reference proteome</keyword>
<name>A0A0M8KB36_9CHLR</name>
<evidence type="ECO:0000313" key="2">
    <source>
        <dbReference type="EMBL" id="KPL89660.1"/>
    </source>
</evidence>
<sequence length="112" mass="12627">MTVEEIAADILAALEALTVEDVWDATGASCFFATEPAQAADLLIERVLLPYETRLRQLAREGREAEADTLLEGVLRALSLFERESRAPFKAWVLNLEATYAPRFRRAREGRF</sequence>
<dbReference type="Proteomes" id="UP000037784">
    <property type="component" value="Unassembled WGS sequence"/>
</dbReference>
<dbReference type="EMBL" id="LGKN01000003">
    <property type="protein sequence ID" value="KPL89660.1"/>
    <property type="molecule type" value="Genomic_DNA"/>
</dbReference>
<dbReference type="EMBL" id="BBZA01000256">
    <property type="protein sequence ID" value="GAP64402.1"/>
    <property type="molecule type" value="Genomic_DNA"/>
</dbReference>
<evidence type="ECO:0000313" key="1">
    <source>
        <dbReference type="EMBL" id="GAP64402.1"/>
    </source>
</evidence>
<dbReference type="AlphaFoldDB" id="A0A0M8KB36"/>
<evidence type="ECO:0000313" key="3">
    <source>
        <dbReference type="Proteomes" id="UP000037784"/>
    </source>
</evidence>
<dbReference type="Proteomes" id="UP000050502">
    <property type="component" value="Unassembled WGS sequence"/>
</dbReference>
<organism evidence="1 3">
    <name type="scientific">Ardenticatena maritima</name>
    <dbReference type="NCBI Taxonomy" id="872965"/>
    <lineage>
        <taxon>Bacteria</taxon>
        <taxon>Bacillati</taxon>
        <taxon>Chloroflexota</taxon>
        <taxon>Ardenticatenia</taxon>
        <taxon>Ardenticatenales</taxon>
        <taxon>Ardenticatenaceae</taxon>
        <taxon>Ardenticatena</taxon>
    </lineage>
</organism>
<dbReference type="RefSeq" id="WP_054494089.1">
    <property type="nucleotide sequence ID" value="NZ_BBZA01000256.1"/>
</dbReference>
<protein>
    <submittedName>
        <fullName evidence="1">Uncharacterized protein</fullName>
    </submittedName>
</protein>